<feature type="compositionally biased region" description="Low complexity" evidence="11">
    <location>
        <begin position="1281"/>
        <end position="1306"/>
    </location>
</feature>
<dbReference type="PROSITE" id="PS00107">
    <property type="entry name" value="PROTEIN_KINASE_ATP"/>
    <property type="match status" value="1"/>
</dbReference>
<keyword evidence="7 10" id="KW-0067">ATP-binding</keyword>
<evidence type="ECO:0000256" key="8">
    <source>
        <dbReference type="ARBA" id="ARBA00047899"/>
    </source>
</evidence>
<evidence type="ECO:0000256" key="4">
    <source>
        <dbReference type="ARBA" id="ARBA00022679"/>
    </source>
</evidence>
<dbReference type="Gene3D" id="2.30.30.190">
    <property type="entry name" value="CAP Gly-rich-like domain"/>
    <property type="match status" value="1"/>
</dbReference>
<sequence length="1571" mass="152734">MSAEENRESAYDVRETIGKGAFGEVLLAVDKATKARYVLKRIKMARQSEWQRNSTRQEIEIVSRLRHPFIVPYREHWLHHGHTINVVYGYCEKGDLTTAITKQRGKPFTEEQLRLWLAQLLLAVDYMHGQAVLHRDIKPQNILLTGDMDVQIGDFGLSTVRETGGVDPANPSTGDDAAAAADGAHANGEGLSVGQVHAGHGHVNSPHPHPLNGSPDPYALGLANAHHAFGHANHHAPAAPHSPPAAAATPPPAGVGAGAGANKENAQADKDQAATGAAVPSGTTPAHDPKAGTRNDYALVGTPHFMSPELLSNQKYSYETDIWSLGVVMYELTTLKPPFNAFNLAGLVAKIKRAAPPPIPSCYSADWGALLKGMLRKDPGRRATALDILSVPSMAAAVAQAKERARAIYPDIVLPDIPAPKPAADPTVAAANGPTSAGIDAGVEDAAEAGDFAFNSVAAAGPTPVGVMAAATPILARPNEPAGTPGDGGAGTDVEASPMSRFPDLDAPSPLPAKPMPAAAASPPAPAATAAAPAVAASPSAVAAAAAPAAAAAAPAATAAAAAPRAGARVSAAGAPAGDAMRSKTMPTRRTATGVTPAAGAAAARPHPTPTGGRQTAAAPAAAAATGPAARSRTPVRSSTMGGTAAGASSLPRKATLPREAVRTRPAAAGAAAKPAEAAAAAGDAGVSPSEAPAAPAAPAARVPAPRVSAPGTRTLPPMARSASASAAARKPPAPAPASATERGERADRGSGSPSPLGVSVAVPELPSGSDAAGNGGATPSETSAADTGSRTPPGSTPARSPGTSTAAAPTAARTTAQPRTARATSFTQGRTTARAAPGVSPPGPGTGTGTSAAPAAGIKRAATLDGGAPASTRARVNTSPGRAAAVARRPATLLAGTGAATTRDGRDATAGATGAAADGAARPARGRRLSYVAAGKPPPAAADGLASKRVSASGAAAGPSSAAAAAKDAAAAASKAAATAAAAVTAAAEADAAFGSSAGISAGGSSTCSVPAAPAAALAPGVVAAAHAAVAEAAASPGGAGVGPGWSAGGAAPSRSIVSLATEDSELSLPDGRYAASEVSAGGALDPETGLPLVPAPGVPARPAPGPVTALHQPLWSSNQLYSGTPNMSDAGGPPDLTQQQPQPAAAAGSAGVAVLPSAVARAAEPLVSGGGSGAISGDLPRRVSVSAFGTILTNAAAALAQAESSAPGGAATGSPASTANSSAAGTSGARGARRSLSSRNAGGVDSEGAPLPGGADSPATMSSASATGSSVSVFTPSPARASAEGGAAAAAARRRQASAISQRQSARRAGHGLRASRDTDGSGGGAGSGARPLAGEPSFGSPSTASAQRSFAGFAIHQPPSPSHWPANGTAGATASPGNSVSAASSGDATSPLRSPLRPVEEAPDVSEDEAQSAPSGAAAAGGGAALSGTEREQLALLQRVVSLAASLVEQGGGEGLAAVLSSTLRRPLTWKAAPAGTPQMGSRVAVTAGALRGAEGVARYVGPCHWGTGRVVGIELPPSDSEASSGAAEPSAHESVVARDGVTYFRMQGPPGSRGVFVPLDSVAQRAA</sequence>
<evidence type="ECO:0000256" key="10">
    <source>
        <dbReference type="PROSITE-ProRule" id="PRU10141"/>
    </source>
</evidence>
<evidence type="ECO:0000256" key="7">
    <source>
        <dbReference type="ARBA" id="ARBA00022840"/>
    </source>
</evidence>
<dbReference type="InterPro" id="IPR000719">
    <property type="entry name" value="Prot_kinase_dom"/>
</dbReference>
<dbReference type="PROSITE" id="PS50011">
    <property type="entry name" value="PROTEIN_KINASE_DOM"/>
    <property type="match status" value="1"/>
</dbReference>
<evidence type="ECO:0000259" key="12">
    <source>
        <dbReference type="PROSITE" id="PS50011"/>
    </source>
</evidence>
<dbReference type="Gene3D" id="1.10.510.10">
    <property type="entry name" value="Transferase(Phosphotransferase) domain 1"/>
    <property type="match status" value="2"/>
</dbReference>
<feature type="compositionally biased region" description="Low complexity" evidence="11">
    <location>
        <begin position="1257"/>
        <end position="1274"/>
    </location>
</feature>
<comment type="caution">
    <text evidence="13">The sequence shown here is derived from an EMBL/GenBank/DDBJ whole genome shotgun (WGS) entry which is preliminary data.</text>
</comment>
<dbReference type="InterPro" id="IPR036859">
    <property type="entry name" value="CAP-Gly_dom_sf"/>
</dbReference>
<dbReference type="PANTHER" id="PTHR43671">
    <property type="entry name" value="SERINE/THREONINE-PROTEIN KINASE NEK"/>
    <property type="match status" value="1"/>
</dbReference>
<feature type="region of interest" description="Disordered" evidence="11">
    <location>
        <begin position="476"/>
        <end position="524"/>
    </location>
</feature>
<evidence type="ECO:0000313" key="14">
    <source>
        <dbReference type="Proteomes" id="UP000612055"/>
    </source>
</evidence>
<evidence type="ECO:0000256" key="9">
    <source>
        <dbReference type="ARBA" id="ARBA00048679"/>
    </source>
</evidence>
<keyword evidence="4" id="KW-0808">Transferase</keyword>
<feature type="region of interest" description="Disordered" evidence="11">
    <location>
        <begin position="572"/>
        <end position="923"/>
    </location>
</feature>
<feature type="region of interest" description="Disordered" evidence="11">
    <location>
        <begin position="162"/>
        <end position="219"/>
    </location>
</feature>
<feature type="region of interest" description="Disordered" evidence="11">
    <location>
        <begin position="1207"/>
        <end position="1428"/>
    </location>
</feature>
<dbReference type="GO" id="GO:0004674">
    <property type="term" value="F:protein serine/threonine kinase activity"/>
    <property type="evidence" value="ECO:0007669"/>
    <property type="project" value="UniProtKB-KW"/>
</dbReference>
<reference evidence="13" key="1">
    <citation type="journal article" date="2020" name="bioRxiv">
        <title>Comparative genomics of Chlamydomonas.</title>
        <authorList>
            <person name="Craig R.J."/>
            <person name="Hasan A.R."/>
            <person name="Ness R.W."/>
            <person name="Keightley P.D."/>
        </authorList>
    </citation>
    <scope>NUCLEOTIDE SEQUENCE</scope>
    <source>
        <strain evidence="13">CCAP 11/70</strain>
    </source>
</reference>
<dbReference type="EC" id="2.7.11.1" evidence="2"/>
<evidence type="ECO:0000256" key="3">
    <source>
        <dbReference type="ARBA" id="ARBA00022527"/>
    </source>
</evidence>
<feature type="compositionally biased region" description="Low complexity" evidence="11">
    <location>
        <begin position="750"/>
        <end position="764"/>
    </location>
</feature>
<dbReference type="InterPro" id="IPR011009">
    <property type="entry name" value="Kinase-like_dom_sf"/>
</dbReference>
<feature type="compositionally biased region" description="Acidic residues" evidence="11">
    <location>
        <begin position="1404"/>
        <end position="1413"/>
    </location>
</feature>
<evidence type="ECO:0000256" key="11">
    <source>
        <dbReference type="SAM" id="MobiDB-lite"/>
    </source>
</evidence>
<dbReference type="Pfam" id="PF00069">
    <property type="entry name" value="Pkinase"/>
    <property type="match status" value="2"/>
</dbReference>
<feature type="compositionally biased region" description="Low complexity" evidence="11">
    <location>
        <begin position="1140"/>
        <end position="1150"/>
    </location>
</feature>
<dbReference type="GO" id="GO:0005524">
    <property type="term" value="F:ATP binding"/>
    <property type="evidence" value="ECO:0007669"/>
    <property type="project" value="UniProtKB-UniRule"/>
</dbReference>
<dbReference type="SMART" id="SM00220">
    <property type="entry name" value="S_TKc"/>
    <property type="match status" value="1"/>
</dbReference>
<feature type="compositionally biased region" description="Low complexity" evidence="11">
    <location>
        <begin position="1207"/>
        <end position="1245"/>
    </location>
</feature>
<feature type="compositionally biased region" description="Polar residues" evidence="11">
    <location>
        <begin position="778"/>
        <end position="789"/>
    </location>
</feature>
<feature type="compositionally biased region" description="Polar residues" evidence="11">
    <location>
        <begin position="1373"/>
        <end position="1395"/>
    </location>
</feature>
<evidence type="ECO:0000256" key="1">
    <source>
        <dbReference type="ARBA" id="ARBA00010886"/>
    </source>
</evidence>
<protein>
    <recommendedName>
        <fullName evidence="2">non-specific serine/threonine protein kinase</fullName>
        <ecNumber evidence="2">2.7.11.1</ecNumber>
    </recommendedName>
</protein>
<name>A0A836BPK4_9CHLO</name>
<dbReference type="SUPFAM" id="SSF56112">
    <property type="entry name" value="Protein kinase-like (PK-like)"/>
    <property type="match status" value="1"/>
</dbReference>
<keyword evidence="5 10" id="KW-0547">Nucleotide-binding</keyword>
<dbReference type="OrthoDB" id="248923at2759"/>
<evidence type="ECO:0000313" key="13">
    <source>
        <dbReference type="EMBL" id="KAG2482829.1"/>
    </source>
</evidence>
<comment type="similarity">
    <text evidence="1">Belongs to the protein kinase superfamily. NEK Ser/Thr protein kinase family. NIMA subfamily.</text>
</comment>
<feature type="compositionally biased region" description="Polar residues" evidence="11">
    <location>
        <begin position="1342"/>
        <end position="1351"/>
    </location>
</feature>
<feature type="compositionally biased region" description="Low complexity" evidence="11">
    <location>
        <begin position="667"/>
        <end position="731"/>
    </location>
</feature>
<feature type="compositionally biased region" description="Low complexity" evidence="11">
    <location>
        <begin position="883"/>
        <end position="923"/>
    </location>
</feature>
<feature type="region of interest" description="Disordered" evidence="11">
    <location>
        <begin position="232"/>
        <end position="296"/>
    </location>
</feature>
<comment type="catalytic activity">
    <reaction evidence="9">
        <text>L-seryl-[protein] + ATP = O-phospho-L-seryl-[protein] + ADP + H(+)</text>
        <dbReference type="Rhea" id="RHEA:17989"/>
        <dbReference type="Rhea" id="RHEA-COMP:9863"/>
        <dbReference type="Rhea" id="RHEA-COMP:11604"/>
        <dbReference type="ChEBI" id="CHEBI:15378"/>
        <dbReference type="ChEBI" id="CHEBI:29999"/>
        <dbReference type="ChEBI" id="CHEBI:30616"/>
        <dbReference type="ChEBI" id="CHEBI:83421"/>
        <dbReference type="ChEBI" id="CHEBI:456216"/>
        <dbReference type="EC" id="2.7.11.1"/>
    </reaction>
</comment>
<feature type="domain" description="Protein kinase" evidence="12">
    <location>
        <begin position="11"/>
        <end position="394"/>
    </location>
</feature>
<feature type="compositionally biased region" description="Low complexity" evidence="11">
    <location>
        <begin position="588"/>
        <end position="635"/>
    </location>
</feature>
<dbReference type="EMBL" id="JAEHOE010000200">
    <property type="protein sequence ID" value="KAG2482829.1"/>
    <property type="molecule type" value="Genomic_DNA"/>
</dbReference>
<organism evidence="13 14">
    <name type="scientific">Edaphochlamys debaryana</name>
    <dbReference type="NCBI Taxonomy" id="47281"/>
    <lineage>
        <taxon>Eukaryota</taxon>
        <taxon>Viridiplantae</taxon>
        <taxon>Chlorophyta</taxon>
        <taxon>core chlorophytes</taxon>
        <taxon>Chlorophyceae</taxon>
        <taxon>CS clade</taxon>
        <taxon>Chlamydomonadales</taxon>
        <taxon>Chlamydomonadales incertae sedis</taxon>
        <taxon>Edaphochlamys</taxon>
    </lineage>
</organism>
<feature type="compositionally biased region" description="Low complexity" evidence="11">
    <location>
        <begin position="174"/>
        <end position="188"/>
    </location>
</feature>
<keyword evidence="14" id="KW-1185">Reference proteome</keyword>
<dbReference type="Proteomes" id="UP000612055">
    <property type="component" value="Unassembled WGS sequence"/>
</dbReference>
<dbReference type="PROSITE" id="PS00108">
    <property type="entry name" value="PROTEIN_KINASE_ST"/>
    <property type="match status" value="1"/>
</dbReference>
<keyword evidence="6" id="KW-0418">Kinase</keyword>
<feature type="compositionally biased region" description="Low complexity" evidence="11">
    <location>
        <begin position="790"/>
        <end position="826"/>
    </location>
</feature>
<feature type="compositionally biased region" description="Low complexity" evidence="11">
    <location>
        <begin position="235"/>
        <end position="248"/>
    </location>
</feature>
<evidence type="ECO:0000256" key="6">
    <source>
        <dbReference type="ARBA" id="ARBA00022777"/>
    </source>
</evidence>
<dbReference type="InterPro" id="IPR008271">
    <property type="entry name" value="Ser/Thr_kinase_AS"/>
</dbReference>
<feature type="binding site" evidence="10">
    <location>
        <position position="40"/>
    </location>
    <ligand>
        <name>ATP</name>
        <dbReference type="ChEBI" id="CHEBI:30616"/>
    </ligand>
</feature>
<feature type="region of interest" description="Disordered" evidence="11">
    <location>
        <begin position="1119"/>
        <end position="1150"/>
    </location>
</feature>
<dbReference type="InterPro" id="IPR050660">
    <property type="entry name" value="NEK_Ser/Thr_kinase"/>
</dbReference>
<dbReference type="SUPFAM" id="SSF74924">
    <property type="entry name" value="Cap-Gly domain"/>
    <property type="match status" value="1"/>
</dbReference>
<evidence type="ECO:0000256" key="2">
    <source>
        <dbReference type="ARBA" id="ARBA00012513"/>
    </source>
</evidence>
<accession>A0A836BPK4</accession>
<keyword evidence="3" id="KW-0723">Serine/threonine-protein kinase</keyword>
<feature type="compositionally biased region" description="Polar residues" evidence="11">
    <location>
        <begin position="1119"/>
        <end position="1129"/>
    </location>
</feature>
<evidence type="ECO:0000256" key="5">
    <source>
        <dbReference type="ARBA" id="ARBA00022741"/>
    </source>
</evidence>
<proteinExistence type="inferred from homology"/>
<gene>
    <name evidence="13" type="ORF">HYH03_018266</name>
</gene>
<comment type="catalytic activity">
    <reaction evidence="8">
        <text>L-threonyl-[protein] + ATP = O-phospho-L-threonyl-[protein] + ADP + H(+)</text>
        <dbReference type="Rhea" id="RHEA:46608"/>
        <dbReference type="Rhea" id="RHEA-COMP:11060"/>
        <dbReference type="Rhea" id="RHEA-COMP:11605"/>
        <dbReference type="ChEBI" id="CHEBI:15378"/>
        <dbReference type="ChEBI" id="CHEBI:30013"/>
        <dbReference type="ChEBI" id="CHEBI:30616"/>
        <dbReference type="ChEBI" id="CHEBI:61977"/>
        <dbReference type="ChEBI" id="CHEBI:456216"/>
        <dbReference type="EC" id="2.7.11.1"/>
    </reaction>
</comment>
<dbReference type="InterPro" id="IPR017441">
    <property type="entry name" value="Protein_kinase_ATP_BS"/>
</dbReference>
<dbReference type="PANTHER" id="PTHR43671:SF98">
    <property type="entry name" value="SERINE_THREONINE-PROTEIN KINASE NEK11"/>
    <property type="match status" value="1"/>
</dbReference>